<keyword evidence="4" id="KW-1185">Reference proteome</keyword>
<proteinExistence type="predicted"/>
<organism evidence="3 4">
    <name type="scientific">Dimargaris verticillata</name>
    <dbReference type="NCBI Taxonomy" id="2761393"/>
    <lineage>
        <taxon>Eukaryota</taxon>
        <taxon>Fungi</taxon>
        <taxon>Fungi incertae sedis</taxon>
        <taxon>Zoopagomycota</taxon>
        <taxon>Kickxellomycotina</taxon>
        <taxon>Dimargaritomycetes</taxon>
        <taxon>Dimargaritales</taxon>
        <taxon>Dimargaritaceae</taxon>
        <taxon>Dimargaris</taxon>
    </lineage>
</organism>
<dbReference type="EMBL" id="JANBQB010000302">
    <property type="protein sequence ID" value="KAJ1978057.1"/>
    <property type="molecule type" value="Genomic_DNA"/>
</dbReference>
<name>A0A9W8B695_9FUNG</name>
<dbReference type="NCBIfam" id="TIGR00231">
    <property type="entry name" value="small_GTP"/>
    <property type="match status" value="1"/>
</dbReference>
<feature type="region of interest" description="Disordered" evidence="2">
    <location>
        <begin position="170"/>
        <end position="202"/>
    </location>
</feature>
<evidence type="ECO:0000313" key="4">
    <source>
        <dbReference type="Proteomes" id="UP001151582"/>
    </source>
</evidence>
<dbReference type="CDD" id="cd00154">
    <property type="entry name" value="Rab"/>
    <property type="match status" value="1"/>
</dbReference>
<dbReference type="InterPro" id="IPR001806">
    <property type="entry name" value="Small_GTPase"/>
</dbReference>
<gene>
    <name evidence="3" type="ORF">H4R34_003345</name>
</gene>
<dbReference type="InterPro" id="IPR027417">
    <property type="entry name" value="P-loop_NTPase"/>
</dbReference>
<evidence type="ECO:0000313" key="3">
    <source>
        <dbReference type="EMBL" id="KAJ1978057.1"/>
    </source>
</evidence>
<dbReference type="SMART" id="SM00173">
    <property type="entry name" value="RAS"/>
    <property type="match status" value="1"/>
</dbReference>
<reference evidence="3" key="1">
    <citation type="submission" date="2022-07" db="EMBL/GenBank/DDBJ databases">
        <title>Phylogenomic reconstructions and comparative analyses of Kickxellomycotina fungi.</title>
        <authorList>
            <person name="Reynolds N.K."/>
            <person name="Stajich J.E."/>
            <person name="Barry K."/>
            <person name="Grigoriev I.V."/>
            <person name="Crous P."/>
            <person name="Smith M.E."/>
        </authorList>
    </citation>
    <scope>NUCLEOTIDE SEQUENCE</scope>
    <source>
        <strain evidence="3">RSA 567</strain>
    </source>
</reference>
<dbReference type="SMART" id="SM00175">
    <property type="entry name" value="RAB"/>
    <property type="match status" value="1"/>
</dbReference>
<dbReference type="PROSITE" id="PS51421">
    <property type="entry name" value="RAS"/>
    <property type="match status" value="1"/>
</dbReference>
<sequence>MAAHFLEAKVVILGSQSVGKTSLVIRYVQKTFSPNCPSTIGASFMVTKRVIDGYKIRLQIWDTAGQGRFRPMATAAILVYDITQQTSFEEIDSWIKELRRTTSDDIIIQVVGNKCDLEHLREVSTEQASDYSQKQLGADHNLFEVSAKDDDGVDEMFTHVTHRILEKSQEIERRKRSNPNGTVQLDQEHDKGQGSNRGCCGV</sequence>
<dbReference type="FunFam" id="3.40.50.300:FF:000808">
    <property type="entry name" value="Small GTP-binding protein, putative"/>
    <property type="match status" value="1"/>
</dbReference>
<dbReference type="SMART" id="SM00174">
    <property type="entry name" value="RHO"/>
    <property type="match status" value="1"/>
</dbReference>
<protein>
    <submittedName>
        <fullName evidence="3">Uncharacterized protein</fullName>
    </submittedName>
</protein>
<dbReference type="PROSITE" id="PS51419">
    <property type="entry name" value="RAB"/>
    <property type="match status" value="1"/>
</dbReference>
<evidence type="ECO:0000256" key="1">
    <source>
        <dbReference type="ARBA" id="ARBA00022741"/>
    </source>
</evidence>
<keyword evidence="1" id="KW-0547">Nucleotide-binding</keyword>
<dbReference type="Proteomes" id="UP001151582">
    <property type="component" value="Unassembled WGS sequence"/>
</dbReference>
<comment type="caution">
    <text evidence="3">The sequence shown here is derived from an EMBL/GenBank/DDBJ whole genome shotgun (WGS) entry which is preliminary data.</text>
</comment>
<dbReference type="GO" id="GO:0005525">
    <property type="term" value="F:GTP binding"/>
    <property type="evidence" value="ECO:0007669"/>
    <property type="project" value="InterPro"/>
</dbReference>
<dbReference type="InterPro" id="IPR005225">
    <property type="entry name" value="Small_GTP-bd"/>
</dbReference>
<dbReference type="PRINTS" id="PR00449">
    <property type="entry name" value="RASTRNSFRMNG"/>
</dbReference>
<dbReference type="Pfam" id="PF00071">
    <property type="entry name" value="Ras"/>
    <property type="match status" value="1"/>
</dbReference>
<dbReference type="SMART" id="SM00176">
    <property type="entry name" value="RAN"/>
    <property type="match status" value="1"/>
</dbReference>
<dbReference type="OrthoDB" id="26525at2759"/>
<dbReference type="GO" id="GO:0003924">
    <property type="term" value="F:GTPase activity"/>
    <property type="evidence" value="ECO:0007669"/>
    <property type="project" value="InterPro"/>
</dbReference>
<dbReference type="SUPFAM" id="SSF52540">
    <property type="entry name" value="P-loop containing nucleoside triphosphate hydrolases"/>
    <property type="match status" value="1"/>
</dbReference>
<dbReference type="AlphaFoldDB" id="A0A9W8B695"/>
<evidence type="ECO:0000256" key="2">
    <source>
        <dbReference type="SAM" id="MobiDB-lite"/>
    </source>
</evidence>
<accession>A0A9W8B695</accession>
<dbReference type="Gene3D" id="3.40.50.300">
    <property type="entry name" value="P-loop containing nucleotide triphosphate hydrolases"/>
    <property type="match status" value="1"/>
</dbReference>
<dbReference type="PANTHER" id="PTHR47978">
    <property type="match status" value="1"/>
</dbReference>